<comment type="caution">
    <text evidence="3">The sequence shown here is derived from an EMBL/GenBank/DDBJ whole genome shotgun (WGS) entry which is preliminary data.</text>
</comment>
<proteinExistence type="predicted"/>
<name>A0A8S3JTS8_9BILA</name>
<feature type="domain" description="Saposin B-type" evidence="2">
    <location>
        <begin position="1"/>
        <end position="57"/>
    </location>
</feature>
<dbReference type="SUPFAM" id="SSF47862">
    <property type="entry name" value="Saposin"/>
    <property type="match status" value="1"/>
</dbReference>
<dbReference type="EMBL" id="CAJOBI010349432">
    <property type="protein sequence ID" value="CAF5220204.1"/>
    <property type="molecule type" value="Genomic_DNA"/>
</dbReference>
<sequence length="104" mass="11454">GDIIEYIKSDVCTKLGSLNLFCHRLADSEGLNLLSLVSKTIDPHRVCSIVDVCPTNSVMKICEDKCQCCTNKVEIYQTKLAKFIEAIVASTRVLCDQVSGRDSV</sequence>
<feature type="non-terminal residue" evidence="3">
    <location>
        <position position="104"/>
    </location>
</feature>
<protein>
    <recommendedName>
        <fullName evidence="2">Saposin B-type domain-containing protein</fullName>
    </recommendedName>
</protein>
<dbReference type="Gene3D" id="1.10.225.10">
    <property type="entry name" value="Saposin-like"/>
    <property type="match status" value="1"/>
</dbReference>
<evidence type="ECO:0000256" key="1">
    <source>
        <dbReference type="ARBA" id="ARBA00023157"/>
    </source>
</evidence>
<accession>A0A8S3JTS8</accession>
<dbReference type="AlphaFoldDB" id="A0A8S3JTS8"/>
<dbReference type="PROSITE" id="PS50015">
    <property type="entry name" value="SAP_B"/>
    <property type="match status" value="1"/>
</dbReference>
<evidence type="ECO:0000313" key="3">
    <source>
        <dbReference type="EMBL" id="CAF5220204.1"/>
    </source>
</evidence>
<dbReference type="InterPro" id="IPR011001">
    <property type="entry name" value="Saposin-like"/>
</dbReference>
<organism evidence="3 4">
    <name type="scientific">Rotaria magnacalcarata</name>
    <dbReference type="NCBI Taxonomy" id="392030"/>
    <lineage>
        <taxon>Eukaryota</taxon>
        <taxon>Metazoa</taxon>
        <taxon>Spiralia</taxon>
        <taxon>Gnathifera</taxon>
        <taxon>Rotifera</taxon>
        <taxon>Eurotatoria</taxon>
        <taxon>Bdelloidea</taxon>
        <taxon>Philodinida</taxon>
        <taxon>Philodinidae</taxon>
        <taxon>Rotaria</taxon>
    </lineage>
</organism>
<evidence type="ECO:0000313" key="4">
    <source>
        <dbReference type="Proteomes" id="UP000676336"/>
    </source>
</evidence>
<gene>
    <name evidence="3" type="ORF">SMN809_LOCUS81785</name>
</gene>
<feature type="non-terminal residue" evidence="3">
    <location>
        <position position="1"/>
    </location>
</feature>
<dbReference type="Proteomes" id="UP000676336">
    <property type="component" value="Unassembled WGS sequence"/>
</dbReference>
<reference evidence="3" key="1">
    <citation type="submission" date="2021-02" db="EMBL/GenBank/DDBJ databases">
        <authorList>
            <person name="Nowell W R."/>
        </authorList>
    </citation>
    <scope>NUCLEOTIDE SEQUENCE</scope>
</reference>
<keyword evidence="1" id="KW-1015">Disulfide bond</keyword>
<evidence type="ECO:0000259" key="2">
    <source>
        <dbReference type="PROSITE" id="PS50015"/>
    </source>
</evidence>
<dbReference type="InterPro" id="IPR008139">
    <property type="entry name" value="SaposinB_dom"/>
</dbReference>